<dbReference type="InterPro" id="IPR052934">
    <property type="entry name" value="Methyl-DNA_Rec/Restrict_Enz"/>
</dbReference>
<dbReference type="AlphaFoldDB" id="A0A7G7G2U9"/>
<dbReference type="CDD" id="cd00009">
    <property type="entry name" value="AAA"/>
    <property type="match status" value="1"/>
</dbReference>
<dbReference type="SMART" id="SM00382">
    <property type="entry name" value="AAA"/>
    <property type="match status" value="1"/>
</dbReference>
<dbReference type="InterPro" id="IPR011704">
    <property type="entry name" value="ATPase_dyneun-rel_AAA"/>
</dbReference>
<proteinExistence type="predicted"/>
<dbReference type="SUPFAM" id="SSF52540">
    <property type="entry name" value="P-loop containing nucleoside triphosphate hydrolases"/>
    <property type="match status" value="1"/>
</dbReference>
<organism evidence="2 3">
    <name type="scientific">Adhaeribacter swui</name>
    <dbReference type="NCBI Taxonomy" id="2086471"/>
    <lineage>
        <taxon>Bacteria</taxon>
        <taxon>Pseudomonadati</taxon>
        <taxon>Bacteroidota</taxon>
        <taxon>Cytophagia</taxon>
        <taxon>Cytophagales</taxon>
        <taxon>Hymenobacteraceae</taxon>
        <taxon>Adhaeribacter</taxon>
    </lineage>
</organism>
<evidence type="ECO:0000313" key="3">
    <source>
        <dbReference type="Proteomes" id="UP000515237"/>
    </source>
</evidence>
<gene>
    <name evidence="2" type="ORF">HUW51_01615</name>
</gene>
<dbReference type="Pfam" id="PF26345">
    <property type="entry name" value="ScoMcrA_N"/>
    <property type="match status" value="1"/>
</dbReference>
<dbReference type="InterPro" id="IPR003593">
    <property type="entry name" value="AAA+_ATPase"/>
</dbReference>
<keyword evidence="3" id="KW-1185">Reference proteome</keyword>
<dbReference type="InterPro" id="IPR027417">
    <property type="entry name" value="P-loop_NTPase"/>
</dbReference>
<dbReference type="PANTHER" id="PTHR37291:SF1">
    <property type="entry name" value="TYPE IV METHYL-DIRECTED RESTRICTION ENZYME ECOKMCRB SUBUNIT"/>
    <property type="match status" value="1"/>
</dbReference>
<evidence type="ECO:0000313" key="2">
    <source>
        <dbReference type="EMBL" id="QNF31483.1"/>
    </source>
</evidence>
<reference evidence="2 3" key="1">
    <citation type="journal article" date="2018" name="Int. J. Syst. Evol. Microbiol.">
        <title>Adhaeribacter swui sp. nov., isolated from wet mud.</title>
        <authorList>
            <person name="Kim D.U."/>
            <person name="Kim K.W."/>
            <person name="Kang M.S."/>
            <person name="Kim J.Y."/>
            <person name="Jang J.H."/>
            <person name="Kim M.K."/>
        </authorList>
    </citation>
    <scope>NUCLEOTIDE SEQUENCE [LARGE SCALE GENOMIC DNA]</scope>
    <source>
        <strain evidence="2 3">KCTC 52873</strain>
    </source>
</reference>
<dbReference type="Pfam" id="PF07728">
    <property type="entry name" value="AAA_5"/>
    <property type="match status" value="1"/>
</dbReference>
<sequence length="424" mass="47607">MATFKLKSITREHILQAISDIDHQQTRMRASTVYDVVYKGKRYPPRELVRLAHQIASGTATEWAISAGVTVNTYLEKLGFSVVTKQPLFLPPPADEKEITEVVASAEIALALSNPVPAAFVAEPEIAYNFKKIPVYTLAQALQEIFLSEHQLQSLLAVLQRKKNIILQGPPGTGKSFLAKRLAYLEQGDLDAARMEIVQFHSNYAYDDFIQGYRPDSEGKFRLTNGVFFNFCQRAAADVNHSYFFIIEEINRGNVSSIFGEMLFLLEADKRGPEFATSLTYGQLGSERFYIPANVFVIGTMNTADRSLVLLDYALRRRFAFFKMEPQFGERFEQYLAAKNVSADLIKHIVISIHKLNEVISSDAALGAGFQIGHSYFSNLPKGAGIAWFNGIVENEITPLLEEYWFDNPKQIAAQLKKLQLPAS</sequence>
<dbReference type="Proteomes" id="UP000515237">
    <property type="component" value="Chromosome"/>
</dbReference>
<dbReference type="KEGG" id="aswu:HUW51_01615"/>
<name>A0A7G7G2U9_9BACT</name>
<dbReference type="GO" id="GO:0016887">
    <property type="term" value="F:ATP hydrolysis activity"/>
    <property type="evidence" value="ECO:0007669"/>
    <property type="project" value="InterPro"/>
</dbReference>
<dbReference type="PANTHER" id="PTHR37291">
    <property type="entry name" value="5-METHYLCYTOSINE-SPECIFIC RESTRICTION ENZYME B"/>
    <property type="match status" value="1"/>
</dbReference>
<dbReference type="Gene3D" id="3.40.50.300">
    <property type="entry name" value="P-loop containing nucleotide triphosphate hydrolases"/>
    <property type="match status" value="1"/>
</dbReference>
<accession>A0A7G7G2U9</accession>
<feature type="domain" description="AAA+ ATPase" evidence="1">
    <location>
        <begin position="161"/>
        <end position="325"/>
    </location>
</feature>
<protein>
    <submittedName>
        <fullName evidence="2">AAA family ATPase</fullName>
    </submittedName>
</protein>
<dbReference type="EMBL" id="CP055156">
    <property type="protein sequence ID" value="QNF31483.1"/>
    <property type="molecule type" value="Genomic_DNA"/>
</dbReference>
<evidence type="ECO:0000259" key="1">
    <source>
        <dbReference type="SMART" id="SM00382"/>
    </source>
</evidence>
<dbReference type="REBASE" id="439064">
    <property type="entry name" value="Asw52873McrBCP"/>
</dbReference>
<dbReference type="RefSeq" id="WP_185272257.1">
    <property type="nucleotide sequence ID" value="NZ_CP055156.1"/>
</dbReference>
<dbReference type="InterPro" id="IPR058807">
    <property type="entry name" value="ScoMcrA_N"/>
</dbReference>
<dbReference type="GO" id="GO:0005524">
    <property type="term" value="F:ATP binding"/>
    <property type="evidence" value="ECO:0007669"/>
    <property type="project" value="InterPro"/>
</dbReference>